<comment type="caution">
    <text evidence="1">The sequence shown here is derived from an EMBL/GenBank/DDBJ whole genome shotgun (WGS) entry which is preliminary data.</text>
</comment>
<keyword evidence="2" id="KW-1185">Reference proteome</keyword>
<dbReference type="Proteomes" id="UP001281147">
    <property type="component" value="Unassembled WGS sequence"/>
</dbReference>
<dbReference type="EMBL" id="JAUTXU010000030">
    <property type="protein sequence ID" value="KAK3718699.1"/>
    <property type="molecule type" value="Genomic_DNA"/>
</dbReference>
<accession>A0ACC3NNJ6</accession>
<organism evidence="1 2">
    <name type="scientific">Vermiconidia calcicola</name>
    <dbReference type="NCBI Taxonomy" id="1690605"/>
    <lineage>
        <taxon>Eukaryota</taxon>
        <taxon>Fungi</taxon>
        <taxon>Dikarya</taxon>
        <taxon>Ascomycota</taxon>
        <taxon>Pezizomycotina</taxon>
        <taxon>Dothideomycetes</taxon>
        <taxon>Dothideomycetidae</taxon>
        <taxon>Mycosphaerellales</taxon>
        <taxon>Extremaceae</taxon>
        <taxon>Vermiconidia</taxon>
    </lineage>
</organism>
<protein>
    <submittedName>
        <fullName evidence="1">Uncharacterized protein</fullName>
    </submittedName>
</protein>
<sequence>MARHSLGSAFCAITLQLLLLSSLCWADSRIQRSRGGPPRPQRDLPSLSKHYSNYRKRAVNGSACVEAPPVKITAPKQNVWRQLTNNDTKGLLPWLYRQEDLNLTRGYGGRHSNTYWDHELMLPNKTDVLAYIDGDGGEPARYAKVTVNMKSTGESTFDDILVGPLPVDRTTTTWQALGYPYTRKTGSIRDIWAKDSQVYDWISKHTNAVKNITTNLWPDMKRNNYYWIGSEPYLQSPDGKIGSWYAYWNSESGDFDTGTLLPLNLYFGVEWSLDTDPSDWRFLGWLYDDVLYPTSEAFQAAYRKGDIRIHPANLKGEWAESGHLAQLRQGEVLPLDTKPPPQAVAPAGARFSIDEEAKYVEWMGFSFYLGFTSNRGMAFYDIRRKGQRILYELSFQEALAHYAGTDPAQSTTSYLDAAYSLGGSMVELVPGYDCPTYATFIDVPDLNSKNGICFFEFNGDCPMARHSGFVYTTSTKNVYFVVRAVYTVGNYDYMFSYEFYLDGSIQVSVRASGVIRTQYAAGNEEYGYRIHDALSGSMHDHTLNFKADFDILGTANTVESTSFVPAAEKYVWSDIPRNTFKLRREIVETEDSSRLNWDRATQYRIFNSDEPNKYGEYRGYRILPTDGTTHFSSDVSSNLANLVYPFTYDLAITKQKDTEPQSTHPHNSYDIWEPLVNFDNFFDGEDLVQEDLVVWFNLGMHHLPHTGDLPNTLFTNAHAGIQFSPLNYYDRDVSTETLSQILIKDKYKGNSSVRNFGQQEPVCAVDLSREAPDLSHYDGGYFY</sequence>
<proteinExistence type="predicted"/>
<evidence type="ECO:0000313" key="1">
    <source>
        <dbReference type="EMBL" id="KAK3718699.1"/>
    </source>
</evidence>
<reference evidence="1" key="1">
    <citation type="submission" date="2023-07" db="EMBL/GenBank/DDBJ databases">
        <title>Black Yeasts Isolated from many extreme environments.</title>
        <authorList>
            <person name="Coleine C."/>
            <person name="Stajich J.E."/>
            <person name="Selbmann L."/>
        </authorList>
    </citation>
    <scope>NUCLEOTIDE SEQUENCE</scope>
    <source>
        <strain evidence="1">CCFEE 5714</strain>
    </source>
</reference>
<evidence type="ECO:0000313" key="2">
    <source>
        <dbReference type="Proteomes" id="UP001281147"/>
    </source>
</evidence>
<name>A0ACC3NNJ6_9PEZI</name>
<gene>
    <name evidence="1" type="ORF">LTR37_004916</name>
</gene>